<accession>A0A5C3L452</accession>
<sequence length="237" mass="26141">MFNNASGFAINGAQFADVQGNWVENNGQWSEYNVREQFNDNKVTTVFNANTYTGNAVHNQHTVKDTVSCIQSATRISGGSSQKSFSSRCGPGTYMQSKRSSSGSSQGSYATSKRQASSEYGDGHSNAYPLSITEPTYYSNEGSKLTIDFDPITNEPLVYVGDPNDSSQDFYTRVPAMITDDIRDFFDHTLKDAGIHLDFDSQDVDDCKGPFPLEGLEEEDVDNAGRFFRIPATKDSF</sequence>
<dbReference type="AlphaFoldDB" id="A0A5C3L452"/>
<name>A0A5C3L452_COPMA</name>
<dbReference type="Proteomes" id="UP000307440">
    <property type="component" value="Unassembled WGS sequence"/>
</dbReference>
<feature type="compositionally biased region" description="Low complexity" evidence="1">
    <location>
        <begin position="77"/>
        <end position="108"/>
    </location>
</feature>
<gene>
    <name evidence="2" type="ORF">FA15DRAFT_244518</name>
</gene>
<evidence type="ECO:0000313" key="3">
    <source>
        <dbReference type="Proteomes" id="UP000307440"/>
    </source>
</evidence>
<evidence type="ECO:0000256" key="1">
    <source>
        <dbReference type="SAM" id="MobiDB-lite"/>
    </source>
</evidence>
<keyword evidence="3" id="KW-1185">Reference proteome</keyword>
<reference evidence="2 3" key="1">
    <citation type="journal article" date="2019" name="Nat. Ecol. Evol.">
        <title>Megaphylogeny resolves global patterns of mushroom evolution.</title>
        <authorList>
            <person name="Varga T."/>
            <person name="Krizsan K."/>
            <person name="Foldi C."/>
            <person name="Dima B."/>
            <person name="Sanchez-Garcia M."/>
            <person name="Sanchez-Ramirez S."/>
            <person name="Szollosi G.J."/>
            <person name="Szarkandi J.G."/>
            <person name="Papp V."/>
            <person name="Albert L."/>
            <person name="Andreopoulos W."/>
            <person name="Angelini C."/>
            <person name="Antonin V."/>
            <person name="Barry K.W."/>
            <person name="Bougher N.L."/>
            <person name="Buchanan P."/>
            <person name="Buyck B."/>
            <person name="Bense V."/>
            <person name="Catcheside P."/>
            <person name="Chovatia M."/>
            <person name="Cooper J."/>
            <person name="Damon W."/>
            <person name="Desjardin D."/>
            <person name="Finy P."/>
            <person name="Geml J."/>
            <person name="Haridas S."/>
            <person name="Hughes K."/>
            <person name="Justo A."/>
            <person name="Karasinski D."/>
            <person name="Kautmanova I."/>
            <person name="Kiss B."/>
            <person name="Kocsube S."/>
            <person name="Kotiranta H."/>
            <person name="LaButti K.M."/>
            <person name="Lechner B.E."/>
            <person name="Liimatainen K."/>
            <person name="Lipzen A."/>
            <person name="Lukacs Z."/>
            <person name="Mihaltcheva S."/>
            <person name="Morgado L.N."/>
            <person name="Niskanen T."/>
            <person name="Noordeloos M.E."/>
            <person name="Ohm R.A."/>
            <person name="Ortiz-Santana B."/>
            <person name="Ovrebo C."/>
            <person name="Racz N."/>
            <person name="Riley R."/>
            <person name="Savchenko A."/>
            <person name="Shiryaev A."/>
            <person name="Soop K."/>
            <person name="Spirin V."/>
            <person name="Szebenyi C."/>
            <person name="Tomsovsky M."/>
            <person name="Tulloss R.E."/>
            <person name="Uehling J."/>
            <person name="Grigoriev I.V."/>
            <person name="Vagvolgyi C."/>
            <person name="Papp T."/>
            <person name="Martin F.M."/>
            <person name="Miettinen O."/>
            <person name="Hibbett D.S."/>
            <person name="Nagy L.G."/>
        </authorList>
    </citation>
    <scope>NUCLEOTIDE SEQUENCE [LARGE SCALE GENOMIC DNA]</scope>
    <source>
        <strain evidence="2 3">CBS 121175</strain>
    </source>
</reference>
<feature type="compositionally biased region" description="Polar residues" evidence="1">
    <location>
        <begin position="109"/>
        <end position="118"/>
    </location>
</feature>
<evidence type="ECO:0000313" key="2">
    <source>
        <dbReference type="EMBL" id="TFK26916.1"/>
    </source>
</evidence>
<feature type="region of interest" description="Disordered" evidence="1">
    <location>
        <begin position="77"/>
        <end position="126"/>
    </location>
</feature>
<protein>
    <submittedName>
        <fullName evidence="2">Uncharacterized protein</fullName>
    </submittedName>
</protein>
<dbReference type="EMBL" id="ML210169">
    <property type="protein sequence ID" value="TFK26916.1"/>
    <property type="molecule type" value="Genomic_DNA"/>
</dbReference>
<proteinExistence type="predicted"/>
<organism evidence="2 3">
    <name type="scientific">Coprinopsis marcescibilis</name>
    <name type="common">Agaric fungus</name>
    <name type="synonym">Psathyrella marcescibilis</name>
    <dbReference type="NCBI Taxonomy" id="230819"/>
    <lineage>
        <taxon>Eukaryota</taxon>
        <taxon>Fungi</taxon>
        <taxon>Dikarya</taxon>
        <taxon>Basidiomycota</taxon>
        <taxon>Agaricomycotina</taxon>
        <taxon>Agaricomycetes</taxon>
        <taxon>Agaricomycetidae</taxon>
        <taxon>Agaricales</taxon>
        <taxon>Agaricineae</taxon>
        <taxon>Psathyrellaceae</taxon>
        <taxon>Coprinopsis</taxon>
    </lineage>
</organism>